<evidence type="ECO:0000313" key="1">
    <source>
        <dbReference type="EMBL" id="VDO53885.1"/>
    </source>
</evidence>
<accession>A0A183HKQ3</accession>
<dbReference type="AlphaFoldDB" id="A0A183HKQ3"/>
<evidence type="ECO:0000313" key="3">
    <source>
        <dbReference type="WBParaSite" id="OFLC_0000806401-mRNA-1"/>
    </source>
</evidence>
<gene>
    <name evidence="1" type="ORF">OFLC_LOCUS8066</name>
</gene>
<sequence>MVSRTETALAGATTDKCMDKNDLETTKIIQEQFLSVDVAEIKEISDHSKQVNKLSF</sequence>
<reference evidence="3" key="1">
    <citation type="submission" date="2016-06" db="UniProtKB">
        <authorList>
            <consortium name="WormBaseParasite"/>
        </authorList>
    </citation>
    <scope>IDENTIFICATION</scope>
</reference>
<keyword evidence="2" id="KW-1185">Reference proteome</keyword>
<dbReference type="WBParaSite" id="OFLC_0000806401-mRNA-1">
    <property type="protein sequence ID" value="OFLC_0000806401-mRNA-1"/>
    <property type="gene ID" value="OFLC_0000806401"/>
</dbReference>
<dbReference type="Gene3D" id="1.20.1260.10">
    <property type="match status" value="1"/>
</dbReference>
<protein>
    <submittedName>
        <fullName evidence="3">Aldo/keto reductase</fullName>
    </submittedName>
</protein>
<proteinExistence type="predicted"/>
<name>A0A183HKQ3_9BILA</name>
<dbReference type="STRING" id="387005.A0A183HKQ3"/>
<dbReference type="EMBL" id="UZAJ01008848">
    <property type="protein sequence ID" value="VDO53885.1"/>
    <property type="molecule type" value="Genomic_DNA"/>
</dbReference>
<dbReference type="Proteomes" id="UP000267606">
    <property type="component" value="Unassembled WGS sequence"/>
</dbReference>
<dbReference type="InterPro" id="IPR012347">
    <property type="entry name" value="Ferritin-like"/>
</dbReference>
<reference evidence="1 2" key="2">
    <citation type="submission" date="2018-11" db="EMBL/GenBank/DDBJ databases">
        <authorList>
            <consortium name="Pathogen Informatics"/>
        </authorList>
    </citation>
    <scope>NUCLEOTIDE SEQUENCE [LARGE SCALE GENOMIC DNA]</scope>
</reference>
<organism evidence="3">
    <name type="scientific">Onchocerca flexuosa</name>
    <dbReference type="NCBI Taxonomy" id="387005"/>
    <lineage>
        <taxon>Eukaryota</taxon>
        <taxon>Metazoa</taxon>
        <taxon>Ecdysozoa</taxon>
        <taxon>Nematoda</taxon>
        <taxon>Chromadorea</taxon>
        <taxon>Rhabditida</taxon>
        <taxon>Spirurina</taxon>
        <taxon>Spiruromorpha</taxon>
        <taxon>Filarioidea</taxon>
        <taxon>Onchocercidae</taxon>
        <taxon>Onchocerca</taxon>
    </lineage>
</organism>
<evidence type="ECO:0000313" key="2">
    <source>
        <dbReference type="Proteomes" id="UP000267606"/>
    </source>
</evidence>